<evidence type="ECO:0008006" key="4">
    <source>
        <dbReference type="Google" id="ProtNLM"/>
    </source>
</evidence>
<dbReference type="InterPro" id="IPR010767">
    <property type="entry name" value="Phage_CGC-2007_Cje0229"/>
</dbReference>
<name>A0A7U7J2W7_9GAMM</name>
<keyword evidence="3" id="KW-1185">Reference proteome</keyword>
<proteinExistence type="predicted"/>
<evidence type="ECO:0000256" key="1">
    <source>
        <dbReference type="SAM" id="MobiDB-lite"/>
    </source>
</evidence>
<organism evidence="2 3">
    <name type="scientific">Candidatus Contendobacter odensis Run_B_J11</name>
    <dbReference type="NCBI Taxonomy" id="1400861"/>
    <lineage>
        <taxon>Bacteria</taxon>
        <taxon>Pseudomonadati</taxon>
        <taxon>Pseudomonadota</taxon>
        <taxon>Gammaproteobacteria</taxon>
        <taxon>Candidatus Competibacteraceae</taxon>
        <taxon>Candidatus Contendibacter</taxon>
    </lineage>
</organism>
<reference evidence="2 3" key="1">
    <citation type="journal article" date="2014" name="ISME J.">
        <title>Candidatus Competibacter-lineage genomes retrieved from metagenomes reveal functional metabolic diversity.</title>
        <authorList>
            <person name="McIlroy S.J."/>
            <person name="Albertsen M."/>
            <person name="Andresen E.K."/>
            <person name="Saunders A.M."/>
            <person name="Kristiansen R."/>
            <person name="Stokholm-Bjerregaard M."/>
            <person name="Nielsen K.L."/>
            <person name="Nielsen P.H."/>
        </authorList>
    </citation>
    <scope>NUCLEOTIDE SEQUENCE [LARGE SCALE GENOMIC DNA]</scope>
    <source>
        <strain evidence="2 3">Run_B_J11</strain>
    </source>
</reference>
<dbReference type="AlphaFoldDB" id="A0A7U7J2W7"/>
<dbReference type="OrthoDB" id="7860705at2"/>
<protein>
    <recommendedName>
        <fullName evidence="4">DUF1353 domain-containing protein</fullName>
    </recommendedName>
</protein>
<comment type="caution">
    <text evidence="2">The sequence shown here is derived from an EMBL/GenBank/DDBJ whole genome shotgun (WGS) entry which is preliminary data.</text>
</comment>
<dbReference type="EMBL" id="CBTK010000164">
    <property type="protein sequence ID" value="CDH45484.1"/>
    <property type="molecule type" value="Genomic_DNA"/>
</dbReference>
<gene>
    <name evidence="2" type="ORF">BN874_2460003</name>
</gene>
<evidence type="ECO:0000313" key="2">
    <source>
        <dbReference type="EMBL" id="CDH45484.1"/>
    </source>
</evidence>
<evidence type="ECO:0000313" key="3">
    <source>
        <dbReference type="Proteomes" id="UP000019184"/>
    </source>
</evidence>
<dbReference type="Pfam" id="PF07087">
    <property type="entry name" value="DUF1353"/>
    <property type="match status" value="1"/>
</dbReference>
<dbReference type="Proteomes" id="UP000019184">
    <property type="component" value="Unassembled WGS sequence"/>
</dbReference>
<feature type="region of interest" description="Disordered" evidence="1">
    <location>
        <begin position="1"/>
        <end position="20"/>
    </location>
</feature>
<accession>A0A7U7J2W7</accession>
<dbReference type="RefSeq" id="WP_081756322.1">
    <property type="nucleotide sequence ID" value="NZ_CBTK010000164.1"/>
</dbReference>
<sequence length="186" mass="20803">MSNHGSFSEDPKTIWITDPDNPDRNMKLLEEFSYTDPNGRRWRAPKDSIINGASIPRPLWSSVGSPYTDDYRRASITHDVACNTSGVSRKEADVMFFHACRAGGCGLVQARILYAGVRIGAWASESLPKHSISSDKLLFREFISTPFNEELFLKGKLSDISNEMKGLSDDSSLEQLDEIIAHHLKV</sequence>